<dbReference type="Proteomes" id="UP000000646">
    <property type="component" value="Chromosome"/>
</dbReference>
<name>A0A0H3PAI6_CAMJJ</name>
<evidence type="ECO:0000313" key="1">
    <source>
        <dbReference type="EMBL" id="EAQ73183.1"/>
    </source>
</evidence>
<evidence type="ECO:0000313" key="2">
    <source>
        <dbReference type="Proteomes" id="UP000000646"/>
    </source>
</evidence>
<dbReference type="AlphaFoldDB" id="A0A0H3PAI6"/>
<dbReference type="KEGG" id="cjj:CJJ81176_0522"/>
<organism evidence="1 2">
    <name type="scientific">Campylobacter jejuni subsp. jejuni serotype O:23/36 (strain 81-176)</name>
    <dbReference type="NCBI Taxonomy" id="354242"/>
    <lineage>
        <taxon>Bacteria</taxon>
        <taxon>Pseudomonadati</taxon>
        <taxon>Campylobacterota</taxon>
        <taxon>Epsilonproteobacteria</taxon>
        <taxon>Campylobacterales</taxon>
        <taxon>Campylobacteraceae</taxon>
        <taxon>Campylobacter</taxon>
    </lineage>
</organism>
<dbReference type="HOGENOM" id="CLU_219980_0_0_7"/>
<dbReference type="EMBL" id="CP000538">
    <property type="protein sequence ID" value="EAQ73183.1"/>
    <property type="molecule type" value="Genomic_DNA"/>
</dbReference>
<reference evidence="2" key="1">
    <citation type="submission" date="2006-12" db="EMBL/GenBank/DDBJ databases">
        <authorList>
            <person name="Fouts D.E."/>
            <person name="Nelson K.E."/>
            <person name="Sebastian Y."/>
        </authorList>
    </citation>
    <scope>NUCLEOTIDE SEQUENCE [LARGE SCALE GENOMIC DNA]</scope>
    <source>
        <strain evidence="2">81-176</strain>
    </source>
</reference>
<gene>
    <name evidence="1" type="ordered locus">CJJ81176_0522</name>
</gene>
<accession>A0A0H3PAI6</accession>
<sequence>MLKKVTMESLKQNFSIPPPSEVKKLNSWHRCPWKIKLK</sequence>
<protein>
    <submittedName>
        <fullName evidence="1">Uncharacterized protein</fullName>
    </submittedName>
</protein>
<proteinExistence type="predicted"/>